<dbReference type="EMBL" id="JAPMSZ010000011">
    <property type="protein sequence ID" value="KAJ5084863.1"/>
    <property type="molecule type" value="Genomic_DNA"/>
</dbReference>
<dbReference type="AlphaFoldDB" id="A0A9W9EN12"/>
<sequence>MASIQQGLTRALLAILLLLQPGFALPRAGGVQARAPASTSTSSSPTPAPSTSRTASSAATKTCNGRSEYCNRSYSNVTFVGSHDSAFVGSLPQQNQNIDIKAQLDMGIRYLQTQTHHSILDDDTLELCHTSCFLKDAGTLKSYLGTVKDWLDDNPDEVVTLLLTNGDSVSITDFGDTFKSSRIDKYAFVPSSSPDKLSMDDWPTLGDLISSGKRLVVFLDYGADTTKVNYILDEFTYYFETPYDVTDSSFPDCKIDRPSGASASGRMYVVNHFLDVDLFGAKVPDRDHAAKTNAATGDGSIGAQADKCKALYDRAPNVVLADFVDQGGVMDAQKALNGL</sequence>
<evidence type="ECO:0008006" key="5">
    <source>
        <dbReference type="Google" id="ProtNLM"/>
    </source>
</evidence>
<dbReference type="RefSeq" id="XP_056508260.1">
    <property type="nucleotide sequence ID" value="XM_056659967.1"/>
</dbReference>
<dbReference type="Gene3D" id="3.20.20.190">
    <property type="entry name" value="Phosphatidylinositol (PI) phosphodiesterase"/>
    <property type="match status" value="1"/>
</dbReference>
<dbReference type="GO" id="GO:0008081">
    <property type="term" value="F:phosphoric diester hydrolase activity"/>
    <property type="evidence" value="ECO:0007669"/>
    <property type="project" value="InterPro"/>
</dbReference>
<dbReference type="Pfam" id="PF26146">
    <property type="entry name" value="PI-PLC_X"/>
    <property type="match status" value="1"/>
</dbReference>
<dbReference type="PANTHER" id="PTHR13593:SF146">
    <property type="entry name" value="PLC-LIKE PHOSPHODIESTERASE"/>
    <property type="match status" value="1"/>
</dbReference>
<comment type="caution">
    <text evidence="3">The sequence shown here is derived from an EMBL/GenBank/DDBJ whole genome shotgun (WGS) entry which is preliminary data.</text>
</comment>
<dbReference type="OrthoDB" id="7984201at2759"/>
<gene>
    <name evidence="3" type="ORF">NUU61_009442</name>
</gene>
<dbReference type="GO" id="GO:0006629">
    <property type="term" value="P:lipid metabolic process"/>
    <property type="evidence" value="ECO:0007669"/>
    <property type="project" value="InterPro"/>
</dbReference>
<dbReference type="GeneID" id="81399136"/>
<organism evidence="3 4">
    <name type="scientific">Penicillium alfredii</name>
    <dbReference type="NCBI Taxonomy" id="1506179"/>
    <lineage>
        <taxon>Eukaryota</taxon>
        <taxon>Fungi</taxon>
        <taxon>Dikarya</taxon>
        <taxon>Ascomycota</taxon>
        <taxon>Pezizomycotina</taxon>
        <taxon>Eurotiomycetes</taxon>
        <taxon>Eurotiomycetidae</taxon>
        <taxon>Eurotiales</taxon>
        <taxon>Aspergillaceae</taxon>
        <taxon>Penicillium</taxon>
    </lineage>
</organism>
<evidence type="ECO:0000313" key="3">
    <source>
        <dbReference type="EMBL" id="KAJ5084863.1"/>
    </source>
</evidence>
<dbReference type="PANTHER" id="PTHR13593">
    <property type="match status" value="1"/>
</dbReference>
<reference evidence="3" key="1">
    <citation type="submission" date="2022-11" db="EMBL/GenBank/DDBJ databases">
        <authorList>
            <person name="Petersen C."/>
        </authorList>
    </citation>
    <scope>NUCLEOTIDE SEQUENCE</scope>
    <source>
        <strain evidence="3">IBT 34128</strain>
    </source>
</reference>
<feature type="region of interest" description="Disordered" evidence="1">
    <location>
        <begin position="34"/>
        <end position="59"/>
    </location>
</feature>
<feature type="signal peptide" evidence="2">
    <location>
        <begin position="1"/>
        <end position="24"/>
    </location>
</feature>
<feature type="chain" id="PRO_5040771882" description="PLC-like phosphodiesterase" evidence="2">
    <location>
        <begin position="25"/>
        <end position="339"/>
    </location>
</feature>
<accession>A0A9W9EN12</accession>
<evidence type="ECO:0000256" key="2">
    <source>
        <dbReference type="SAM" id="SignalP"/>
    </source>
</evidence>
<dbReference type="Proteomes" id="UP001141434">
    <property type="component" value="Unassembled WGS sequence"/>
</dbReference>
<reference evidence="3" key="2">
    <citation type="journal article" date="2023" name="IMA Fungus">
        <title>Comparative genomic study of the Penicillium genus elucidates a diverse pangenome and 15 lateral gene transfer events.</title>
        <authorList>
            <person name="Petersen C."/>
            <person name="Sorensen T."/>
            <person name="Nielsen M.R."/>
            <person name="Sondergaard T.E."/>
            <person name="Sorensen J.L."/>
            <person name="Fitzpatrick D.A."/>
            <person name="Frisvad J.C."/>
            <person name="Nielsen K.L."/>
        </authorList>
    </citation>
    <scope>NUCLEOTIDE SEQUENCE</scope>
    <source>
        <strain evidence="3">IBT 34128</strain>
    </source>
</reference>
<name>A0A9W9EN12_9EURO</name>
<keyword evidence="4" id="KW-1185">Reference proteome</keyword>
<evidence type="ECO:0000313" key="4">
    <source>
        <dbReference type="Proteomes" id="UP001141434"/>
    </source>
</evidence>
<dbReference type="InterPro" id="IPR017946">
    <property type="entry name" value="PLC-like_Pdiesterase_TIM-brl"/>
</dbReference>
<dbReference type="InterPro" id="IPR051057">
    <property type="entry name" value="PI-PLC_domain"/>
</dbReference>
<protein>
    <recommendedName>
        <fullName evidence="5">PLC-like phosphodiesterase</fullName>
    </recommendedName>
</protein>
<proteinExistence type="predicted"/>
<keyword evidence="2" id="KW-0732">Signal</keyword>
<dbReference type="SUPFAM" id="SSF51695">
    <property type="entry name" value="PLC-like phosphodiesterases"/>
    <property type="match status" value="1"/>
</dbReference>
<evidence type="ECO:0000256" key="1">
    <source>
        <dbReference type="SAM" id="MobiDB-lite"/>
    </source>
</evidence>